<dbReference type="Pfam" id="PF00999">
    <property type="entry name" value="Na_H_Exchanger"/>
    <property type="match status" value="1"/>
</dbReference>
<dbReference type="SUPFAM" id="SSF56176">
    <property type="entry name" value="FAD-binding/transporter-associated domain-like"/>
    <property type="match status" value="1"/>
</dbReference>
<dbReference type="NCBIfam" id="NF003714">
    <property type="entry name" value="PRK05326.1-1"/>
    <property type="match status" value="1"/>
</dbReference>
<gene>
    <name evidence="14" type="ORF">QVZ43_07055</name>
</gene>
<evidence type="ECO:0000256" key="1">
    <source>
        <dbReference type="ARBA" id="ARBA00004651"/>
    </source>
</evidence>
<evidence type="ECO:0000256" key="9">
    <source>
        <dbReference type="ARBA" id="ARBA00022989"/>
    </source>
</evidence>
<evidence type="ECO:0000259" key="13">
    <source>
        <dbReference type="PROSITE" id="PS51202"/>
    </source>
</evidence>
<dbReference type="NCBIfam" id="NF003715">
    <property type="entry name" value="PRK05326.1-2"/>
    <property type="match status" value="1"/>
</dbReference>
<keyword evidence="8" id="KW-0630">Potassium</keyword>
<evidence type="ECO:0000256" key="11">
    <source>
        <dbReference type="ARBA" id="ARBA00023136"/>
    </source>
</evidence>
<dbReference type="InterPro" id="IPR006037">
    <property type="entry name" value="RCK_C"/>
</dbReference>
<keyword evidence="5" id="KW-0997">Cell inner membrane</keyword>
<dbReference type="EMBL" id="JAUMIS010000001">
    <property type="protein sequence ID" value="MDO3721478.1"/>
    <property type="molecule type" value="Genomic_DNA"/>
</dbReference>
<comment type="subcellular location">
    <subcellularLocation>
        <location evidence="1">Cell membrane</location>
        <topology evidence="1">Multi-pass membrane protein</topology>
    </subcellularLocation>
</comment>
<keyword evidence="6" id="KW-0633">Potassium transport</keyword>
<feature type="transmembrane region" description="Helical" evidence="12">
    <location>
        <begin position="301"/>
        <end position="325"/>
    </location>
</feature>
<evidence type="ECO:0000256" key="5">
    <source>
        <dbReference type="ARBA" id="ARBA00022519"/>
    </source>
</evidence>
<dbReference type="InterPro" id="IPR036318">
    <property type="entry name" value="FAD-bd_PCMH-like_sf"/>
</dbReference>
<evidence type="ECO:0000256" key="3">
    <source>
        <dbReference type="ARBA" id="ARBA00022449"/>
    </source>
</evidence>
<evidence type="ECO:0000256" key="6">
    <source>
        <dbReference type="ARBA" id="ARBA00022538"/>
    </source>
</evidence>
<feature type="domain" description="RCK C-terminal" evidence="13">
    <location>
        <begin position="401"/>
        <end position="482"/>
    </location>
</feature>
<sequence>MDPTLTLMGALMLVISILLSPLSSRVGMPVLLIFLVVGMMMGQDGPGGIEFDNFPLAFLMANLALGVILLDGGMRTRAETFRVGLRPALMLATLGVFLTAGGAAVVAHWVFDLPWLLSLLIGAIISSTDAAAVFSLLQGRGLHLNERVSATLEIESGSNDPMAIFLTLLLVTLIGNEDASAGGEAATMLAKQMGIGGIAGVLGGRLIAELTNRIRLTPSLYPLLVAAAGIAVFAGTNALGGSGFLAIYLAGVVIGNREVRMMPMILQVHDGLAWLAQLCLFLMLGLLVSPSELWPLAGGGLIMALALILIIRPLAVTLTLLPFGFNRRELGFIGWVGLRGAVPIVLALFPVMAGLPESQLIFHIAFFIVLVSLVVQGTTMAPLARKLKLEVPSGEDPYRRLPLDVPAAGGHELMLFPLRGKPWETPRPLGQLHLPEKTAVAGVFRNQVCLQPNVDLQVVSGDVLAMFATPGVLPELGKALSGRHAPEYLAERAFFGDFVLNGDALLGDVEQVYGIEFDDLPPELSLAECFAKRTRGHPVVGDTVLLGPVTLVARATESDRVTKVGLKMEGPGTKHQKKDHAKS</sequence>
<feature type="transmembrane region" description="Helical" evidence="12">
    <location>
        <begin position="332"/>
        <end position="355"/>
    </location>
</feature>
<feature type="transmembrane region" description="Helical" evidence="12">
    <location>
        <begin position="91"/>
        <end position="111"/>
    </location>
</feature>
<proteinExistence type="predicted"/>
<evidence type="ECO:0000313" key="15">
    <source>
        <dbReference type="Proteomes" id="UP001168640"/>
    </source>
</evidence>
<keyword evidence="10" id="KW-0406">Ion transport</keyword>
<feature type="transmembrane region" description="Helical" evidence="12">
    <location>
        <begin position="361"/>
        <end position="383"/>
    </location>
</feature>
<keyword evidence="3" id="KW-0050">Antiport</keyword>
<keyword evidence="15" id="KW-1185">Reference proteome</keyword>
<feature type="transmembrane region" description="Helical" evidence="12">
    <location>
        <begin position="53"/>
        <end position="70"/>
    </location>
</feature>
<dbReference type="Proteomes" id="UP001168640">
    <property type="component" value="Unassembled WGS sequence"/>
</dbReference>
<keyword evidence="2" id="KW-0813">Transport</keyword>
<evidence type="ECO:0000256" key="7">
    <source>
        <dbReference type="ARBA" id="ARBA00022692"/>
    </source>
</evidence>
<protein>
    <submittedName>
        <fullName evidence="14">Potassium/proton antiporter</fullName>
    </submittedName>
</protein>
<dbReference type="Pfam" id="PF03471">
    <property type="entry name" value="CorC_HlyC"/>
    <property type="match status" value="1"/>
</dbReference>
<feature type="transmembrane region" description="Helical" evidence="12">
    <location>
        <begin position="117"/>
        <end position="137"/>
    </location>
</feature>
<feature type="transmembrane region" description="Helical" evidence="12">
    <location>
        <begin position="12"/>
        <end position="41"/>
    </location>
</feature>
<reference evidence="14" key="1">
    <citation type="submission" date="2023-07" db="EMBL/GenBank/DDBJ databases">
        <title>Marinobacter sp. chi1 genome sequencing and assembly.</title>
        <authorList>
            <person name="Park S."/>
        </authorList>
    </citation>
    <scope>NUCLEOTIDE SEQUENCE</scope>
    <source>
        <strain evidence="14">Chi1</strain>
    </source>
</reference>
<keyword evidence="11 12" id="KW-0472">Membrane</keyword>
<evidence type="ECO:0000256" key="12">
    <source>
        <dbReference type="SAM" id="Phobius"/>
    </source>
</evidence>
<comment type="caution">
    <text evidence="14">The sequence shown here is derived from an EMBL/GenBank/DDBJ whole genome shotgun (WGS) entry which is preliminary data.</text>
</comment>
<dbReference type="InterPro" id="IPR006153">
    <property type="entry name" value="Cation/H_exchanger_TM"/>
</dbReference>
<evidence type="ECO:0000256" key="4">
    <source>
        <dbReference type="ARBA" id="ARBA00022475"/>
    </source>
</evidence>
<evidence type="ECO:0000256" key="8">
    <source>
        <dbReference type="ARBA" id="ARBA00022958"/>
    </source>
</evidence>
<organism evidence="14 15">
    <name type="scientific">Marinobacter suaedae</name>
    <dbReference type="NCBI Taxonomy" id="3057675"/>
    <lineage>
        <taxon>Bacteria</taxon>
        <taxon>Pseudomonadati</taxon>
        <taxon>Pseudomonadota</taxon>
        <taxon>Gammaproteobacteria</taxon>
        <taxon>Pseudomonadales</taxon>
        <taxon>Marinobacteraceae</taxon>
        <taxon>Marinobacter</taxon>
    </lineage>
</organism>
<dbReference type="RefSeq" id="WP_223795167.1">
    <property type="nucleotide sequence ID" value="NZ_JAUMIS010000001.1"/>
</dbReference>
<dbReference type="PROSITE" id="PS51202">
    <property type="entry name" value="RCK_C"/>
    <property type="match status" value="1"/>
</dbReference>
<evidence type="ECO:0000256" key="10">
    <source>
        <dbReference type="ARBA" id="ARBA00023065"/>
    </source>
</evidence>
<dbReference type="NCBIfam" id="NF003716">
    <property type="entry name" value="PRK05326.1-3"/>
    <property type="match status" value="1"/>
</dbReference>
<accession>A0ABT8VZY8</accession>
<dbReference type="Gene3D" id="1.20.1530.20">
    <property type="match status" value="1"/>
</dbReference>
<dbReference type="PANTHER" id="PTHR32507">
    <property type="entry name" value="NA(+)/H(+) ANTIPORTER 1"/>
    <property type="match status" value="1"/>
</dbReference>
<dbReference type="InterPro" id="IPR005170">
    <property type="entry name" value="Transptr-assoc_dom"/>
</dbReference>
<name>A0ABT8VZY8_9GAMM</name>
<dbReference type="SMART" id="SM01091">
    <property type="entry name" value="CorC_HlyC"/>
    <property type="match status" value="1"/>
</dbReference>
<dbReference type="InterPro" id="IPR038770">
    <property type="entry name" value="Na+/solute_symporter_sf"/>
</dbReference>
<feature type="transmembrane region" description="Helical" evidence="12">
    <location>
        <begin position="271"/>
        <end position="289"/>
    </location>
</feature>
<dbReference type="PANTHER" id="PTHR32507:SF7">
    <property type="entry name" value="K(+)_H(+) ANTIPORTER NHAP2"/>
    <property type="match status" value="1"/>
</dbReference>
<keyword evidence="7 12" id="KW-0812">Transmembrane</keyword>
<keyword evidence="9 12" id="KW-1133">Transmembrane helix</keyword>
<evidence type="ECO:0000256" key="2">
    <source>
        <dbReference type="ARBA" id="ARBA00022448"/>
    </source>
</evidence>
<feature type="transmembrane region" description="Helical" evidence="12">
    <location>
        <begin position="220"/>
        <end position="236"/>
    </location>
</feature>
<keyword evidence="4" id="KW-1003">Cell membrane</keyword>
<evidence type="ECO:0000313" key="14">
    <source>
        <dbReference type="EMBL" id="MDO3721478.1"/>
    </source>
</evidence>